<gene>
    <name evidence="6" type="ORF">MF672_018160</name>
</gene>
<dbReference type="SUPFAM" id="SSF47336">
    <property type="entry name" value="ACP-like"/>
    <property type="match status" value="2"/>
</dbReference>
<feature type="region of interest" description="Disordered" evidence="4">
    <location>
        <begin position="1049"/>
        <end position="1073"/>
    </location>
</feature>
<dbReference type="SUPFAM" id="SSF56801">
    <property type="entry name" value="Acetyl-CoA synthetase-like"/>
    <property type="match status" value="2"/>
</dbReference>
<protein>
    <submittedName>
        <fullName evidence="6">Amino acid adenylation domain-containing protein</fullName>
    </submittedName>
</protein>
<dbReference type="CDD" id="cd19531">
    <property type="entry name" value="LCL_NRPS-like"/>
    <property type="match status" value="1"/>
</dbReference>
<name>A0ABT0FUP1_9ACTN</name>
<dbReference type="RefSeq" id="WP_247815290.1">
    <property type="nucleotide sequence ID" value="NZ_JAKRKC020000001.1"/>
</dbReference>
<dbReference type="Gene3D" id="3.40.50.980">
    <property type="match status" value="2"/>
</dbReference>
<proteinExistence type="predicted"/>
<dbReference type="CDD" id="cd05930">
    <property type="entry name" value="A_NRPS"/>
    <property type="match status" value="1"/>
</dbReference>
<dbReference type="InterPro" id="IPR023213">
    <property type="entry name" value="CAT-like_dom_sf"/>
</dbReference>
<dbReference type="EMBL" id="JAKRKC020000001">
    <property type="protein sequence ID" value="MCK2215700.1"/>
    <property type="molecule type" value="Genomic_DNA"/>
</dbReference>
<dbReference type="Gene3D" id="3.40.50.12780">
    <property type="entry name" value="N-terminal domain of ligase-like"/>
    <property type="match status" value="1"/>
</dbReference>
<dbReference type="PROSITE" id="PS00455">
    <property type="entry name" value="AMP_BINDING"/>
    <property type="match status" value="2"/>
</dbReference>
<evidence type="ECO:0000256" key="1">
    <source>
        <dbReference type="ARBA" id="ARBA00001957"/>
    </source>
</evidence>
<feature type="domain" description="Carrier" evidence="5">
    <location>
        <begin position="2024"/>
        <end position="2101"/>
    </location>
</feature>
<dbReference type="Gene3D" id="3.30.300.30">
    <property type="match status" value="2"/>
</dbReference>
<dbReference type="Pfam" id="PF13193">
    <property type="entry name" value="AMP-binding_C"/>
    <property type="match status" value="2"/>
</dbReference>
<dbReference type="Gene3D" id="3.30.559.30">
    <property type="entry name" value="Nonribosomal peptide synthetase, condensation domain"/>
    <property type="match status" value="2"/>
</dbReference>
<dbReference type="Pfam" id="PF00501">
    <property type="entry name" value="AMP-binding"/>
    <property type="match status" value="2"/>
</dbReference>
<feature type="domain" description="Carrier" evidence="5">
    <location>
        <begin position="975"/>
        <end position="1050"/>
    </location>
</feature>
<evidence type="ECO:0000256" key="2">
    <source>
        <dbReference type="ARBA" id="ARBA00022450"/>
    </source>
</evidence>
<dbReference type="Gene3D" id="3.30.559.10">
    <property type="entry name" value="Chloramphenicol acetyltransferase-like domain"/>
    <property type="match status" value="2"/>
</dbReference>
<feature type="compositionally biased region" description="Low complexity" evidence="4">
    <location>
        <begin position="958"/>
        <end position="972"/>
    </location>
</feature>
<dbReference type="SMART" id="SM00823">
    <property type="entry name" value="PKS_PP"/>
    <property type="match status" value="2"/>
</dbReference>
<dbReference type="InterPro" id="IPR001242">
    <property type="entry name" value="Condensation_dom"/>
</dbReference>
<dbReference type="InterPro" id="IPR042099">
    <property type="entry name" value="ANL_N_sf"/>
</dbReference>
<dbReference type="InterPro" id="IPR025110">
    <property type="entry name" value="AMP-bd_C"/>
</dbReference>
<dbReference type="InterPro" id="IPR020845">
    <property type="entry name" value="AMP-binding_CS"/>
</dbReference>
<evidence type="ECO:0000313" key="7">
    <source>
        <dbReference type="Proteomes" id="UP001317259"/>
    </source>
</evidence>
<dbReference type="PROSITE" id="PS00012">
    <property type="entry name" value="PHOSPHOPANTETHEINE"/>
    <property type="match status" value="2"/>
</dbReference>
<dbReference type="Proteomes" id="UP001317259">
    <property type="component" value="Unassembled WGS sequence"/>
</dbReference>
<dbReference type="InterPro" id="IPR010071">
    <property type="entry name" value="AA_adenyl_dom"/>
</dbReference>
<dbReference type="InterPro" id="IPR020806">
    <property type="entry name" value="PKS_PP-bd"/>
</dbReference>
<dbReference type="Pfam" id="PF00668">
    <property type="entry name" value="Condensation"/>
    <property type="match status" value="2"/>
</dbReference>
<dbReference type="SUPFAM" id="SSF52777">
    <property type="entry name" value="CoA-dependent acyltransferases"/>
    <property type="match status" value="4"/>
</dbReference>
<evidence type="ECO:0000256" key="4">
    <source>
        <dbReference type="SAM" id="MobiDB-lite"/>
    </source>
</evidence>
<dbReference type="PROSITE" id="PS50075">
    <property type="entry name" value="CARRIER"/>
    <property type="match status" value="2"/>
</dbReference>
<accession>A0ABT0FUP1</accession>
<sequence>MTQHHRQETAPAPHAPVPYTQAVRLTDAPASFAQEGMWVAEQSAAGPAYHLPLALWFDGPLDVDALLSACAAVVARHPVLATTVRDGAGGLRQAAAEEPSVTLAGPPGDAPGALERLVREEVARPFDLEEGPLARFTLAPVGAGRHLLLFVAHHLVFDGLSKDILVRDLARFYATGTRGPVAPLPFAEAAAAERARAEAALPDARAFWAGRWTEPAGPALPGLRPTAHRYGPGAQLGGDVEQELGACAAAVARETGATTFEVLLAAVHALLFRYRGPDGADAPTVVGIDVTTRDAARAGHVGPFVNELPVFARPSAGLAFRELVRQVRAEAREAYRFREVPVARALGLPRGAVVPVTVSYRRGAPEPEWPGLDVTVDRMMFGGGVRNPLHLQFADGPGGLAWCLRHDPAAVDGDLAARFAAGLRTLLRHAARDPGTRLGALEVMGAAERRRLLTGWNDTAAPYPAETTLPALFAAQVRARPDAVAVTDGDRSLTYAELDAAAGRLAGRLRAAGVGRGDLVAVHVRRSAALPVCLLAVLRAGAAYLPLDPDHPAGRLAMIAEDARPRLILSEEPPPAGLPGPVLLVGAESGTAPADVGARPGDLAYVIYTSGSTGRPKGVEVEHRSLANLLLAMRDRLGSGPADVWLALTSPAFDISALELYLPLAVGGRMVVAPPGAVRAPAAVAALAAAQGVTHVQATPSVWRLLLPGGLGGVTALAGGEALPPALAAELRARCPRVVNVYGPTETTIWSTYAEVGTAAGGDDGGEDGGEDAAVTIGRPLANTRVYLLDDALRPVPQGVAGELCIAGDGVARGYRGRPALTADRFVPDPFGPPGSRLYRTGDLARWRPDGTLAFLGRRDGQLKLLGHRVEPGEIEARLREHPGVAEAAVALRGERLVAWLVPAPGAAPEPAALAAHLAGTLPAPLLPAAYVAVDALPLNPVGKLDRAALPDPPRRSPGPAAAAPAAPVPAARDADLAEEVRRIWREVLELAEDDEIGPDDDLFDLGGHSLTIAQITARIRERMGVEVSLDAFFDDPTVEGVAAEIARLRDAPREQPGEQPGDGVRPRPAGTAPPLSYAQERLWFLHRLDPADASYNMYLVLRLGGPLDVPALLGALEAVVARHESLRTSFGDVDGEPVALVHPPGPVAVERIDLGGAPDPAERARRLVAERVNAPFDLAAAPPLRMSLLTLGGDDHVLCFVLHHVIADGASLGVLFDDLFALYLARVEGREPALPPLPVQYGDVALWQRERDSGAAAEESLAYWRDRLADPPALELPPDLPGGGRPEGAFHPFRVPDRVVSRLERLAQEQGASLFMVLAAAYQVLLARHTGRTDVLVGTPWAARDRVELEPVIGYLTDTLVLRGDLAGDPAFRDLLTATRRAVLEAHAHRTVPFERLVGELGVPRDLRRNPLLSTMVILHSQAGDGTPPERMGELRVRLFDGGYRQAKFDLALETWRDEQGLRAVLGYDAARYAAATAEGLAARFAVLLEGVAEDPDRPLSRLPLLTGADEAALAWGEAEPAGPAEPVPALFERAVAADPAATALVCGAERVSYGELDRRVALLAAALRRRGVADGSVVGVCLGRSAEAIVALLAVWRAGGAYLPLDPEHPDERLAFLLADSGARLVVTDPALARRLPPDVAVLVPSERSGSGDDRWLGGWASAGPGDPAYVIYTSGSTGRPKGVLVEHGALAARVAWMRQAYGLHPGDRVVQFASLSFDAHAEELYPALAAGASVLLLPGGAATLPDELRTPAGREVTVLDLPTAYWHRLTEALGDVTWPEPLRLVVLGGEQAREAAVARWRDRFGDRVRLVNTYGPTEATVIATAATLGASDAVRRPPIGRPISGTTARVLGPYGEPVPPGFPGELCLGGAGLARGYLNRPALTADRFGPDPWGPPGARLYRTGDRVRWRADGTLEFLGRLDGQVKVRGFRVEPGEVETALLARPGVRQAAVAAHGERLVAYVAGDAAPDELRRALAASLPAHLVPSAWVRLDTLPLTVAGKVDTAALPPPEPEPAARHVPPRTDAEELVAGVWARVLGLDGERVGALDDFFALGGHSLLATRVAALLGNAVEVEVPIRTVFDRPTVAGLAEAVEELLIEQLAGLSDAEAARLLDAEAQR</sequence>
<dbReference type="PANTHER" id="PTHR45527:SF1">
    <property type="entry name" value="FATTY ACID SYNTHASE"/>
    <property type="match status" value="1"/>
</dbReference>
<dbReference type="InterPro" id="IPR045851">
    <property type="entry name" value="AMP-bd_C_sf"/>
</dbReference>
<dbReference type="InterPro" id="IPR036736">
    <property type="entry name" value="ACP-like_sf"/>
</dbReference>
<keyword evidence="3" id="KW-0597">Phosphoprotein</keyword>
<dbReference type="Gene3D" id="1.10.1200.10">
    <property type="entry name" value="ACP-like"/>
    <property type="match status" value="2"/>
</dbReference>
<evidence type="ECO:0000256" key="3">
    <source>
        <dbReference type="ARBA" id="ARBA00022553"/>
    </source>
</evidence>
<organism evidence="6 7">
    <name type="scientific">Actinomadura luzonensis</name>
    <dbReference type="NCBI Taxonomy" id="2805427"/>
    <lineage>
        <taxon>Bacteria</taxon>
        <taxon>Bacillati</taxon>
        <taxon>Actinomycetota</taxon>
        <taxon>Actinomycetes</taxon>
        <taxon>Streptosporangiales</taxon>
        <taxon>Thermomonosporaceae</taxon>
        <taxon>Actinomadura</taxon>
    </lineage>
</organism>
<keyword evidence="2" id="KW-0596">Phosphopantetheine</keyword>
<evidence type="ECO:0000259" key="5">
    <source>
        <dbReference type="PROSITE" id="PS50075"/>
    </source>
</evidence>
<reference evidence="6 7" key="1">
    <citation type="submission" date="2022-04" db="EMBL/GenBank/DDBJ databases">
        <title>Genome draft of Actinomadura sp. ATCC 31491.</title>
        <authorList>
            <person name="Shi X."/>
            <person name="Du Y."/>
        </authorList>
    </citation>
    <scope>NUCLEOTIDE SEQUENCE [LARGE SCALE GENOMIC DNA]</scope>
    <source>
        <strain evidence="6 7">ATCC 31491</strain>
    </source>
</reference>
<comment type="caution">
    <text evidence="6">The sequence shown here is derived from an EMBL/GenBank/DDBJ whole genome shotgun (WGS) entry which is preliminary data.</text>
</comment>
<dbReference type="PANTHER" id="PTHR45527">
    <property type="entry name" value="NONRIBOSOMAL PEPTIDE SYNTHETASE"/>
    <property type="match status" value="1"/>
</dbReference>
<dbReference type="InterPro" id="IPR009081">
    <property type="entry name" value="PP-bd_ACP"/>
</dbReference>
<dbReference type="InterPro" id="IPR006162">
    <property type="entry name" value="Ppantetheine_attach_site"/>
</dbReference>
<evidence type="ECO:0000313" key="6">
    <source>
        <dbReference type="EMBL" id="MCK2215700.1"/>
    </source>
</evidence>
<keyword evidence="7" id="KW-1185">Reference proteome</keyword>
<dbReference type="Pfam" id="PF00550">
    <property type="entry name" value="PP-binding"/>
    <property type="match status" value="2"/>
</dbReference>
<feature type="region of interest" description="Disordered" evidence="4">
    <location>
        <begin position="948"/>
        <end position="972"/>
    </location>
</feature>
<dbReference type="InterPro" id="IPR000873">
    <property type="entry name" value="AMP-dep_synth/lig_dom"/>
</dbReference>
<dbReference type="NCBIfam" id="TIGR01733">
    <property type="entry name" value="AA-adenyl-dom"/>
    <property type="match status" value="2"/>
</dbReference>
<dbReference type="Gene3D" id="2.30.38.10">
    <property type="entry name" value="Luciferase, Domain 3"/>
    <property type="match status" value="1"/>
</dbReference>
<comment type="cofactor">
    <cofactor evidence="1">
        <name>pantetheine 4'-phosphate</name>
        <dbReference type="ChEBI" id="CHEBI:47942"/>
    </cofactor>
</comment>